<dbReference type="RefSeq" id="WP_082066522.1">
    <property type="nucleotide sequence ID" value="NZ_JYIV01000024.1"/>
</dbReference>
<dbReference type="PANTHER" id="PTHR31297">
    <property type="entry name" value="GLUCAN ENDO-1,6-BETA-GLUCOSIDASE B"/>
    <property type="match status" value="1"/>
</dbReference>
<feature type="domain" description="F5/8 type C" evidence="14">
    <location>
        <begin position="59"/>
        <end position="186"/>
    </location>
</feature>
<keyword evidence="9 15" id="KW-0326">Glycosidase</keyword>
<dbReference type="Pfam" id="PF00754">
    <property type="entry name" value="F5_F8_type_C"/>
    <property type="match status" value="3"/>
</dbReference>
<dbReference type="OrthoDB" id="9806701at2"/>
<evidence type="ECO:0000313" key="16">
    <source>
        <dbReference type="Proteomes" id="UP000033725"/>
    </source>
</evidence>
<dbReference type="InterPro" id="IPR017853">
    <property type="entry name" value="GH"/>
</dbReference>
<evidence type="ECO:0000256" key="10">
    <source>
        <dbReference type="ARBA" id="ARBA00023316"/>
    </source>
</evidence>
<evidence type="ECO:0000256" key="8">
    <source>
        <dbReference type="ARBA" id="ARBA00023180"/>
    </source>
</evidence>
<evidence type="ECO:0000256" key="11">
    <source>
        <dbReference type="ARBA" id="ARBA00037126"/>
    </source>
</evidence>
<comment type="caution">
    <text evidence="15">The sequence shown here is derived from an EMBL/GenBank/DDBJ whole genome shotgun (WGS) entry which is preliminary data.</text>
</comment>
<dbReference type="GO" id="GO:0008810">
    <property type="term" value="F:cellulase activity"/>
    <property type="evidence" value="ECO:0007669"/>
    <property type="project" value="UniProtKB-EC"/>
</dbReference>
<dbReference type="PROSITE" id="PS50022">
    <property type="entry name" value="FA58C_3"/>
    <property type="match status" value="3"/>
</dbReference>
<comment type="function">
    <text evidence="11">Glucosidase involved in the degradation of cellulosic biomass. Active on lichenan.</text>
</comment>
<keyword evidence="5" id="KW-0735">Signal-anchor</keyword>
<keyword evidence="3" id="KW-0812">Transmembrane</keyword>
<dbReference type="InterPro" id="IPR050386">
    <property type="entry name" value="Glycosyl_hydrolase_5"/>
</dbReference>
<feature type="domain" description="F5/8 type C" evidence="14">
    <location>
        <begin position="669"/>
        <end position="815"/>
    </location>
</feature>
<comment type="subcellular location">
    <subcellularLocation>
        <location evidence="1">Cell membrane</location>
        <topology evidence="1">Single-pass type II membrane protein</topology>
    </subcellularLocation>
</comment>
<dbReference type="SUPFAM" id="SSF51445">
    <property type="entry name" value="(Trans)glycosidases"/>
    <property type="match status" value="1"/>
</dbReference>
<keyword evidence="7" id="KW-0472">Membrane</keyword>
<dbReference type="GO" id="GO:0008422">
    <property type="term" value="F:beta-glucosidase activity"/>
    <property type="evidence" value="ECO:0007669"/>
    <property type="project" value="TreeGrafter"/>
</dbReference>
<proteinExistence type="predicted"/>
<evidence type="ECO:0000256" key="1">
    <source>
        <dbReference type="ARBA" id="ARBA00004401"/>
    </source>
</evidence>
<dbReference type="GO" id="GO:0030245">
    <property type="term" value="P:cellulose catabolic process"/>
    <property type="evidence" value="ECO:0007669"/>
    <property type="project" value="UniProtKB-KW"/>
</dbReference>
<evidence type="ECO:0000256" key="3">
    <source>
        <dbReference type="ARBA" id="ARBA00022692"/>
    </source>
</evidence>
<dbReference type="Pfam" id="PF00150">
    <property type="entry name" value="Cellulase"/>
    <property type="match status" value="1"/>
</dbReference>
<dbReference type="Gene3D" id="3.20.20.80">
    <property type="entry name" value="Glycosidases"/>
    <property type="match status" value="1"/>
</dbReference>
<dbReference type="GO" id="GO:0009986">
    <property type="term" value="C:cell surface"/>
    <property type="evidence" value="ECO:0007669"/>
    <property type="project" value="TreeGrafter"/>
</dbReference>
<dbReference type="SUPFAM" id="SSF49785">
    <property type="entry name" value="Galactose-binding domain-like"/>
    <property type="match status" value="3"/>
</dbReference>
<accession>A0A0F0KPY2</accession>
<dbReference type="AlphaFoldDB" id="A0A0F0KPY2"/>
<dbReference type="PATRIC" id="fig|82380.10.peg.1732"/>
<keyword evidence="2" id="KW-1003">Cell membrane</keyword>
<name>A0A0F0KPY2_9MICO</name>
<feature type="signal peptide" evidence="13">
    <location>
        <begin position="1"/>
        <end position="28"/>
    </location>
</feature>
<evidence type="ECO:0000256" key="12">
    <source>
        <dbReference type="ARBA" id="ARBA00041260"/>
    </source>
</evidence>
<dbReference type="Gene3D" id="2.60.120.260">
    <property type="entry name" value="Galactose-binding domain-like"/>
    <property type="match status" value="3"/>
</dbReference>
<evidence type="ECO:0000256" key="13">
    <source>
        <dbReference type="SAM" id="SignalP"/>
    </source>
</evidence>
<protein>
    <recommendedName>
        <fullName evidence="12">Exo-1,3-beta-glucanase D</fullName>
    </recommendedName>
</protein>
<feature type="chain" id="PRO_5002444528" description="Exo-1,3-beta-glucanase D" evidence="13">
    <location>
        <begin position="29"/>
        <end position="816"/>
    </location>
</feature>
<feature type="domain" description="F5/8 type C" evidence="14">
    <location>
        <begin position="191"/>
        <end position="340"/>
    </location>
</feature>
<keyword evidence="8" id="KW-0325">Glycoprotein</keyword>
<organism evidence="15 16">
    <name type="scientific">Microbacterium oxydans</name>
    <dbReference type="NCBI Taxonomy" id="82380"/>
    <lineage>
        <taxon>Bacteria</taxon>
        <taxon>Bacillati</taxon>
        <taxon>Actinomycetota</taxon>
        <taxon>Actinomycetes</taxon>
        <taxon>Micrococcales</taxon>
        <taxon>Microbacteriaceae</taxon>
        <taxon>Microbacterium</taxon>
    </lineage>
</organism>
<reference evidence="15 16" key="1">
    <citation type="submission" date="2015-02" db="EMBL/GenBank/DDBJ databases">
        <title>Draft genome sequences of ten Microbacterium spp. with emphasis on heavy metal contaminated environments.</title>
        <authorList>
            <person name="Corretto E."/>
        </authorList>
    </citation>
    <scope>NUCLEOTIDE SEQUENCE [LARGE SCALE GENOMIC DNA]</scope>
    <source>
        <strain evidence="15 16">BEL163</strain>
    </source>
</reference>
<keyword evidence="13" id="KW-0732">Signal</keyword>
<evidence type="ECO:0000256" key="6">
    <source>
        <dbReference type="ARBA" id="ARBA00022989"/>
    </source>
</evidence>
<dbReference type="InterPro" id="IPR008979">
    <property type="entry name" value="Galactose-bd-like_sf"/>
</dbReference>
<gene>
    <name evidence="15" type="primary">celC</name>
    <name evidence="15" type="ORF">RN51_01723</name>
</gene>
<sequence length="816" mass="87757">MKKRLLAGAVVACLAAVALVSAPVAANAAPLAAGDFLKVNGNVIKTNSGTGSTVNLRGTNLGGWLTQEDWMSPLGEFALDRTGWAPTASAGNAALAFDGDDSTRWTTNAGQSGSEWLGVDLGAASRFNRITVNHTNFAAGDFPRSLTVQVSANGSSWTTVATVAGAAANRVTTAAFAPTVARYVRLTQTGSAGDWWSVGEFNVFNDATSFDRTQWTATASGGTAAAALIDGNVDNRWTSNAAQAPGQWVQLNLGARMTVNNVTLDTQKNNSSEGDYPRGYTVQVSNNGSTWTQVASGVGTFKATNITFAPVSAQYVRVNQTGTAAQWWSIGEMAVALNSDDYSLQVDLNARFGTAGAQAIRDAHEDTWITAADFDNIADLGVNFVRLPLGWMTFLNVDGTFKADPWKKIDWTIDQLSQRGIYTVLDLHTVPGGGCPWGSCGRIGPNPNGFWGSADAQTWTENIWKAIATRYKNNPAVAAYDLINEPLMDFNEDADDVAQKSAVYNRLYSAVRAIDPDHIIMMGAFFGYQNITPPSTYGWTNVMYQLHPYDMPNQKDWNAQNQLVTNQLNALPGLLSNPGVPVLFGEYSLYYYDDVWARWMAGLNAQNQSWSNWTYKVKGGDADGQGYWGFYSNNPSPVPVINTDGSATFIQKLQRFGTANFTANDRMAATVKKYSGGSSAFTPVSVSKSGWTATASSVGAGSSLAGGIDGNSSTQWNTGANQANGQWYQIDMGANRTVAMVTVQTPNGQRDDYPRGYVLQLSTNGTTWTTVGTGIGFGWKRPISVTPQTARYIRITQTGTATNWWSIDEVTVYSSY</sequence>
<evidence type="ECO:0000256" key="9">
    <source>
        <dbReference type="ARBA" id="ARBA00023295"/>
    </source>
</evidence>
<evidence type="ECO:0000259" key="14">
    <source>
        <dbReference type="PROSITE" id="PS50022"/>
    </source>
</evidence>
<dbReference type="Proteomes" id="UP000033725">
    <property type="component" value="Unassembled WGS sequence"/>
</dbReference>
<evidence type="ECO:0000313" key="15">
    <source>
        <dbReference type="EMBL" id="KJL22977.1"/>
    </source>
</evidence>
<dbReference type="InterPro" id="IPR001547">
    <property type="entry name" value="Glyco_hydro_5"/>
</dbReference>
<evidence type="ECO:0000256" key="4">
    <source>
        <dbReference type="ARBA" id="ARBA00022801"/>
    </source>
</evidence>
<dbReference type="InterPro" id="IPR000421">
    <property type="entry name" value="FA58C"/>
</dbReference>
<evidence type="ECO:0000256" key="7">
    <source>
        <dbReference type="ARBA" id="ARBA00023136"/>
    </source>
</evidence>
<dbReference type="PANTHER" id="PTHR31297:SF34">
    <property type="entry name" value="GLUCAN 1,3-BETA-GLUCOSIDASE 2"/>
    <property type="match status" value="1"/>
</dbReference>
<keyword evidence="4 15" id="KW-0378">Hydrolase</keyword>
<dbReference type="EMBL" id="JYIV01000024">
    <property type="protein sequence ID" value="KJL22977.1"/>
    <property type="molecule type" value="Genomic_DNA"/>
</dbReference>
<dbReference type="GO" id="GO:0005576">
    <property type="term" value="C:extracellular region"/>
    <property type="evidence" value="ECO:0007669"/>
    <property type="project" value="TreeGrafter"/>
</dbReference>
<evidence type="ECO:0000256" key="2">
    <source>
        <dbReference type="ARBA" id="ARBA00022475"/>
    </source>
</evidence>
<evidence type="ECO:0000256" key="5">
    <source>
        <dbReference type="ARBA" id="ARBA00022968"/>
    </source>
</evidence>
<keyword evidence="10" id="KW-0961">Cell wall biogenesis/degradation</keyword>
<keyword evidence="6" id="KW-1133">Transmembrane helix</keyword>